<keyword evidence="19" id="KW-0560">Oxidoreductase</keyword>
<keyword evidence="11 15" id="KW-0472">Membrane</keyword>
<evidence type="ECO:0000256" key="14">
    <source>
        <dbReference type="RuleBase" id="RU004024"/>
    </source>
</evidence>
<dbReference type="SUPFAM" id="SSF49503">
    <property type="entry name" value="Cupredoxins"/>
    <property type="match status" value="1"/>
</dbReference>
<keyword evidence="9 15" id="KW-1133">Transmembrane helix</keyword>
<dbReference type="InterPro" id="IPR008972">
    <property type="entry name" value="Cupredoxin"/>
</dbReference>
<dbReference type="PANTHER" id="PTHR22888">
    <property type="entry name" value="CYTOCHROME C OXIDASE, SUBUNIT II"/>
    <property type="match status" value="1"/>
</dbReference>
<dbReference type="InterPro" id="IPR034210">
    <property type="entry name" value="CcO_II_C"/>
</dbReference>
<dbReference type="SUPFAM" id="SSF81464">
    <property type="entry name" value="Cytochrome c oxidase subunit II-like, transmembrane region"/>
    <property type="match status" value="1"/>
</dbReference>
<reference evidence="19 20" key="1">
    <citation type="journal article" date="2011" name="BMC Genomics">
        <title>Genomic insights into an obligate epibiotic bacterial predator: Micavibrio aeruginosavorus ARL-13.</title>
        <authorList>
            <person name="Wang Z."/>
            <person name="Kadouri D."/>
            <person name="Wu M."/>
        </authorList>
    </citation>
    <scope>NUCLEOTIDE SEQUENCE [LARGE SCALE GENOMIC DNA]</scope>
    <source>
        <strain evidence="19 20">ARL-13</strain>
    </source>
</reference>
<evidence type="ECO:0000313" key="19">
    <source>
        <dbReference type="EMBL" id="AEP08602.1"/>
    </source>
</evidence>
<dbReference type="PROSITE" id="PS00078">
    <property type="entry name" value="COX2"/>
    <property type="match status" value="1"/>
</dbReference>
<evidence type="ECO:0000256" key="11">
    <source>
        <dbReference type="ARBA" id="ARBA00023136"/>
    </source>
</evidence>
<dbReference type="eggNOG" id="COG1622">
    <property type="taxonomic scope" value="Bacteria"/>
</dbReference>
<comment type="subcellular location">
    <subcellularLocation>
        <location evidence="13">Cell membrane</location>
        <topology evidence="13">Multi-pass membrane protein</topology>
    </subcellularLocation>
    <subcellularLocation>
        <location evidence="1">Membrane</location>
        <topology evidence="1">Multi-pass membrane protein</topology>
    </subcellularLocation>
</comment>
<dbReference type="GO" id="GO:0042773">
    <property type="term" value="P:ATP synthesis coupled electron transport"/>
    <property type="evidence" value="ECO:0007669"/>
    <property type="project" value="TreeGrafter"/>
</dbReference>
<dbReference type="InterPro" id="IPR014222">
    <property type="entry name" value="Cyt_c_oxidase_su2"/>
</dbReference>
<evidence type="ECO:0000256" key="8">
    <source>
        <dbReference type="ARBA" id="ARBA00022982"/>
    </source>
</evidence>
<sequence length="281" mass="30924">MRITTLLSLFLSALVLILPSVAMAADNLAHPTQLGMLPAVTPSATEIHNFHHLLMIVITGIVLFVTALLVFVMVRFNAKANPTPSTTTHNVMLEIIWTLVPVIILIIIAVPSFKLLYYVDRAKEPEMTLKVTGYQWYWGYEYPDQGGVTLTANMLKDDEIDPAKGQVRLLSTDNPVVVPVDTTIQVLVTAQDVIHSFAMPNFGIKIDAVPGRINETWMRIEKPGVYYGQCSELCGINHAFMPIEIHAVSKEDFAAWIARQQADQGIEAPANDAGANAESAE</sequence>
<dbReference type="HOGENOM" id="CLU_036876_2_0_5"/>
<dbReference type="InterPro" id="IPR036257">
    <property type="entry name" value="Cyt_c_oxidase_su2_TM_sf"/>
</dbReference>
<evidence type="ECO:0000256" key="6">
    <source>
        <dbReference type="ARBA" id="ARBA00022723"/>
    </source>
</evidence>
<feature type="signal peptide" evidence="16">
    <location>
        <begin position="1"/>
        <end position="24"/>
    </location>
</feature>
<evidence type="ECO:0000256" key="15">
    <source>
        <dbReference type="SAM" id="Phobius"/>
    </source>
</evidence>
<dbReference type="PROSITE" id="PS50999">
    <property type="entry name" value="COX2_TM"/>
    <property type="match status" value="1"/>
</dbReference>
<keyword evidence="16" id="KW-0732">Signal</keyword>
<dbReference type="STRING" id="856793.MICA_256"/>
<evidence type="ECO:0000259" key="17">
    <source>
        <dbReference type="PROSITE" id="PS50857"/>
    </source>
</evidence>
<evidence type="ECO:0000256" key="7">
    <source>
        <dbReference type="ARBA" id="ARBA00022967"/>
    </source>
</evidence>
<evidence type="ECO:0000256" key="10">
    <source>
        <dbReference type="ARBA" id="ARBA00023008"/>
    </source>
</evidence>
<evidence type="ECO:0000256" key="3">
    <source>
        <dbReference type="ARBA" id="ARBA00022448"/>
    </source>
</evidence>
<comment type="cofactor">
    <cofactor evidence="14">
        <name>Cu cation</name>
        <dbReference type="ChEBI" id="CHEBI:23378"/>
    </cofactor>
    <text evidence="14">Binds a copper A center.</text>
</comment>
<evidence type="ECO:0000313" key="20">
    <source>
        <dbReference type="Proteomes" id="UP000009286"/>
    </source>
</evidence>
<comment type="similarity">
    <text evidence="2 13">Belongs to the cytochrome c oxidase subunit 2 family.</text>
</comment>
<feature type="domain" description="Cytochrome oxidase subunit II copper A binding" evidence="17">
    <location>
        <begin position="124"/>
        <end position="259"/>
    </location>
</feature>
<dbReference type="InterPro" id="IPR011759">
    <property type="entry name" value="Cyt_c_oxidase_su2_TM_dom"/>
</dbReference>
<dbReference type="Proteomes" id="UP000009286">
    <property type="component" value="Chromosome"/>
</dbReference>
<keyword evidence="10 14" id="KW-0186">Copper</keyword>
<dbReference type="RefSeq" id="WP_014101825.1">
    <property type="nucleotide sequence ID" value="NC_016026.1"/>
</dbReference>
<evidence type="ECO:0000259" key="18">
    <source>
        <dbReference type="PROSITE" id="PS50999"/>
    </source>
</evidence>
<dbReference type="GO" id="GO:0004129">
    <property type="term" value="F:cytochrome-c oxidase activity"/>
    <property type="evidence" value="ECO:0007669"/>
    <property type="project" value="UniProtKB-EC"/>
</dbReference>
<dbReference type="PRINTS" id="PR01166">
    <property type="entry name" value="CYCOXIDASEII"/>
</dbReference>
<dbReference type="EMBL" id="CP002382">
    <property type="protein sequence ID" value="AEP08602.1"/>
    <property type="molecule type" value="Genomic_DNA"/>
</dbReference>
<evidence type="ECO:0000256" key="1">
    <source>
        <dbReference type="ARBA" id="ARBA00004141"/>
    </source>
</evidence>
<organism evidence="19 20">
    <name type="scientific">Micavibrio aeruginosavorus (strain ARL-13)</name>
    <dbReference type="NCBI Taxonomy" id="856793"/>
    <lineage>
        <taxon>Bacteria</taxon>
        <taxon>Pseudomonadati</taxon>
        <taxon>Bdellovibrionota</taxon>
        <taxon>Bdellovibrionia</taxon>
        <taxon>Bdellovibrionales</taxon>
        <taxon>Pseudobdellovibrionaceae</taxon>
        <taxon>Micavibrio</taxon>
    </lineage>
</organism>
<feature type="domain" description="Cytochrome oxidase subunit II transmembrane region profile" evidence="18">
    <location>
        <begin position="28"/>
        <end position="123"/>
    </location>
</feature>
<dbReference type="GO" id="GO:0005507">
    <property type="term" value="F:copper ion binding"/>
    <property type="evidence" value="ECO:0007669"/>
    <property type="project" value="InterPro"/>
</dbReference>
<dbReference type="Gene3D" id="2.60.40.420">
    <property type="entry name" value="Cupredoxins - blue copper proteins"/>
    <property type="match status" value="1"/>
</dbReference>
<dbReference type="KEGG" id="mai:MICA_256"/>
<evidence type="ECO:0000256" key="2">
    <source>
        <dbReference type="ARBA" id="ARBA00007866"/>
    </source>
</evidence>
<feature type="transmembrane region" description="Helical" evidence="15">
    <location>
        <begin position="53"/>
        <end position="74"/>
    </location>
</feature>
<dbReference type="PANTHER" id="PTHR22888:SF9">
    <property type="entry name" value="CYTOCHROME C OXIDASE SUBUNIT 2"/>
    <property type="match status" value="1"/>
</dbReference>
<dbReference type="PROSITE" id="PS50857">
    <property type="entry name" value="COX2_CUA"/>
    <property type="match status" value="1"/>
</dbReference>
<name>G2KQ60_MICAA</name>
<accession>G2KQ60</accession>
<protein>
    <recommendedName>
        <fullName evidence="14">Cytochrome c oxidase subunit 2</fullName>
        <ecNumber evidence="14">7.1.1.9</ecNumber>
    </recommendedName>
</protein>
<proteinExistence type="inferred from homology"/>
<keyword evidence="5 13" id="KW-0812">Transmembrane</keyword>
<keyword evidence="3 13" id="KW-0813">Transport</keyword>
<comment type="function">
    <text evidence="12 14">Subunits I and II form the functional core of the enzyme complex. Electrons originating in cytochrome c are transferred via heme a and Cu(A) to the binuclear center formed by heme a3 and Cu(B).</text>
</comment>
<dbReference type="InterPro" id="IPR002429">
    <property type="entry name" value="CcO_II-like_C"/>
</dbReference>
<evidence type="ECO:0000256" key="12">
    <source>
        <dbReference type="ARBA" id="ARBA00024688"/>
    </source>
</evidence>
<keyword evidence="8 13" id="KW-0249">Electron transport</keyword>
<dbReference type="GO" id="GO:0016491">
    <property type="term" value="F:oxidoreductase activity"/>
    <property type="evidence" value="ECO:0007669"/>
    <property type="project" value="UniProtKB-KW"/>
</dbReference>
<feature type="chain" id="PRO_5003432695" description="Cytochrome c oxidase subunit 2" evidence="16">
    <location>
        <begin position="25"/>
        <end position="281"/>
    </location>
</feature>
<feature type="transmembrane region" description="Helical" evidence="15">
    <location>
        <begin position="95"/>
        <end position="119"/>
    </location>
</feature>
<dbReference type="CDD" id="cd13912">
    <property type="entry name" value="CcO_II_C"/>
    <property type="match status" value="1"/>
</dbReference>
<comment type="catalytic activity">
    <reaction evidence="14">
        <text>4 Fe(II)-[cytochrome c] + O2 + 8 H(+)(in) = 4 Fe(III)-[cytochrome c] + 2 H2O + 4 H(+)(out)</text>
        <dbReference type="Rhea" id="RHEA:11436"/>
        <dbReference type="Rhea" id="RHEA-COMP:10350"/>
        <dbReference type="Rhea" id="RHEA-COMP:14399"/>
        <dbReference type="ChEBI" id="CHEBI:15377"/>
        <dbReference type="ChEBI" id="CHEBI:15378"/>
        <dbReference type="ChEBI" id="CHEBI:15379"/>
        <dbReference type="ChEBI" id="CHEBI:29033"/>
        <dbReference type="ChEBI" id="CHEBI:29034"/>
        <dbReference type="EC" id="7.1.1.9"/>
    </reaction>
</comment>
<keyword evidence="4 13" id="KW-0679">Respiratory chain</keyword>
<evidence type="ECO:0000256" key="16">
    <source>
        <dbReference type="SAM" id="SignalP"/>
    </source>
</evidence>
<dbReference type="FunFam" id="2.60.40.420:FF:000001">
    <property type="entry name" value="Cytochrome c oxidase subunit 2"/>
    <property type="match status" value="1"/>
</dbReference>
<dbReference type="EC" id="7.1.1.9" evidence="14"/>
<evidence type="ECO:0000256" key="9">
    <source>
        <dbReference type="ARBA" id="ARBA00022989"/>
    </source>
</evidence>
<keyword evidence="6 14" id="KW-0479">Metal-binding</keyword>
<dbReference type="Gene3D" id="1.10.287.90">
    <property type="match status" value="1"/>
</dbReference>
<dbReference type="GO" id="GO:0005886">
    <property type="term" value="C:plasma membrane"/>
    <property type="evidence" value="ECO:0007669"/>
    <property type="project" value="UniProtKB-SubCell"/>
</dbReference>
<evidence type="ECO:0000256" key="5">
    <source>
        <dbReference type="ARBA" id="ARBA00022692"/>
    </source>
</evidence>
<dbReference type="InterPro" id="IPR045187">
    <property type="entry name" value="CcO_II"/>
</dbReference>
<dbReference type="Pfam" id="PF02790">
    <property type="entry name" value="COX2_TM"/>
    <property type="match status" value="1"/>
</dbReference>
<dbReference type="NCBIfam" id="TIGR02866">
    <property type="entry name" value="CoxB"/>
    <property type="match status" value="1"/>
</dbReference>
<evidence type="ECO:0000256" key="13">
    <source>
        <dbReference type="RuleBase" id="RU000456"/>
    </source>
</evidence>
<keyword evidence="20" id="KW-1185">Reference proteome</keyword>
<gene>
    <name evidence="19" type="primary">coxB</name>
    <name evidence="19" type="ordered locus">MICA_256</name>
</gene>
<dbReference type="AlphaFoldDB" id="G2KQ60"/>
<keyword evidence="7" id="KW-1278">Translocase</keyword>
<evidence type="ECO:0000256" key="4">
    <source>
        <dbReference type="ARBA" id="ARBA00022660"/>
    </source>
</evidence>
<dbReference type="OrthoDB" id="9781261at2"/>
<dbReference type="Pfam" id="PF00116">
    <property type="entry name" value="COX2"/>
    <property type="match status" value="1"/>
</dbReference>
<dbReference type="InterPro" id="IPR001505">
    <property type="entry name" value="Copper_CuA"/>
</dbReference>